<dbReference type="Pfam" id="PF01368">
    <property type="entry name" value="DHH"/>
    <property type="match status" value="1"/>
</dbReference>
<dbReference type="Pfam" id="PF02272">
    <property type="entry name" value="DHHA1"/>
    <property type="match status" value="1"/>
</dbReference>
<keyword evidence="4" id="KW-0378">Hydrolase</keyword>
<protein>
    <recommendedName>
        <fullName evidence="2">Single-stranded-DNA-specific exonuclease RecJ</fullName>
    </recommendedName>
</protein>
<dbReference type="PANTHER" id="PTHR30255">
    <property type="entry name" value="SINGLE-STRANDED-DNA-SPECIFIC EXONUCLEASE RECJ"/>
    <property type="match status" value="1"/>
</dbReference>
<proteinExistence type="inferred from homology"/>
<evidence type="ECO:0000313" key="9">
    <source>
        <dbReference type="EMBL" id="QQP84338.1"/>
    </source>
</evidence>
<name>A0A974ND66_9GAMM</name>
<sequence length="573" mass="63673">MLIKQRLLLENVDELPHLPPLLKRIYAARGIQNSQQLTKELANLLPYQTLKGIDQAVELLITVLNEQQAIVIVGDYDSDGATATAVAVLGLKMLGAKQVDYLVPNRFKYGYGLSPEIVELAIEQFKPQLLITVDNGISSIEGVAAAKQAGLKVLITDHHLPSETLPAADAMVNPNQPTCNFPSKVIAGVGVIFYVLIALRAKLREINYFTSHNLPEPNLAELLDLVALGTVADVVALDSNNRTLVYQGLKRIQKGKVRPGIRALLQLAGKDYTKITATDLGFIVGPRLNAAGRLDNMKLGIDCLLADDEADAYQKASQLDTLNRERRSIEQSMQTEALHTLKDITLDNLPYGICLFNEQWHEGVIGILASRLKDKYHRPTIIFAATEQEGMVKGSARSITNFHIRDALQNITSRYPDLIDKFGGHAMAAGLTLAKDKIKVFQEAFNQEVQQQVTEDQLQQVILTDGSLNPEDFCIEQAQLLMDAGPWGQGFPEPLFDGVFWIEQQRLLKEKHLKLVLRTADKQQQLEAIAFNIDKNIWPNSTIKQANIVYKLMVNEYKGQQSVQLLVSHLLPI</sequence>
<dbReference type="GO" id="GO:0003676">
    <property type="term" value="F:nucleic acid binding"/>
    <property type="evidence" value="ECO:0007669"/>
    <property type="project" value="InterPro"/>
</dbReference>
<dbReference type="InterPro" id="IPR038763">
    <property type="entry name" value="DHH_sf"/>
</dbReference>
<dbReference type="AlphaFoldDB" id="A0A974ND66"/>
<dbReference type="Proteomes" id="UP000595278">
    <property type="component" value="Chromosome"/>
</dbReference>
<evidence type="ECO:0000256" key="3">
    <source>
        <dbReference type="ARBA" id="ARBA00022722"/>
    </source>
</evidence>
<dbReference type="NCBIfam" id="TIGR00644">
    <property type="entry name" value="recJ"/>
    <property type="match status" value="1"/>
</dbReference>
<dbReference type="SUPFAM" id="SSF64182">
    <property type="entry name" value="DHH phosphoesterases"/>
    <property type="match status" value="1"/>
</dbReference>
<organism evidence="9 10">
    <name type="scientific">Entomomonas asaccharolytica</name>
    <dbReference type="NCBI Taxonomy" id="2785331"/>
    <lineage>
        <taxon>Bacteria</taxon>
        <taxon>Pseudomonadati</taxon>
        <taxon>Pseudomonadota</taxon>
        <taxon>Gammaproteobacteria</taxon>
        <taxon>Pseudomonadales</taxon>
        <taxon>Pseudomonadaceae</taxon>
        <taxon>Entomomonas</taxon>
    </lineage>
</organism>
<evidence type="ECO:0000259" key="7">
    <source>
        <dbReference type="Pfam" id="PF02272"/>
    </source>
</evidence>
<reference evidence="9 10" key="1">
    <citation type="submission" date="2021-01" db="EMBL/GenBank/DDBJ databases">
        <title>Entomomonas sp. F2A isolated from a house cricket (Acheta domesticus).</title>
        <authorList>
            <person name="Spergser J."/>
            <person name="Busse H.-J."/>
        </authorList>
    </citation>
    <scope>NUCLEOTIDE SEQUENCE [LARGE SCALE GENOMIC DNA]</scope>
    <source>
        <strain evidence="9 10">F2A</strain>
    </source>
</reference>
<feature type="domain" description="RecJ OB" evidence="8">
    <location>
        <begin position="464"/>
        <end position="568"/>
    </location>
</feature>
<keyword evidence="3" id="KW-0540">Nuclease</keyword>
<evidence type="ECO:0000256" key="4">
    <source>
        <dbReference type="ARBA" id="ARBA00022801"/>
    </source>
</evidence>
<dbReference type="InterPro" id="IPR051673">
    <property type="entry name" value="SSDNA_exonuclease_RecJ"/>
</dbReference>
<dbReference type="InterPro" id="IPR001667">
    <property type="entry name" value="DDH_dom"/>
</dbReference>
<evidence type="ECO:0000259" key="8">
    <source>
        <dbReference type="Pfam" id="PF17768"/>
    </source>
</evidence>
<dbReference type="PANTHER" id="PTHR30255:SF2">
    <property type="entry name" value="SINGLE-STRANDED-DNA-SPECIFIC EXONUCLEASE RECJ"/>
    <property type="match status" value="1"/>
</dbReference>
<dbReference type="Gene3D" id="3.90.1640.30">
    <property type="match status" value="1"/>
</dbReference>
<evidence type="ECO:0000256" key="5">
    <source>
        <dbReference type="ARBA" id="ARBA00022839"/>
    </source>
</evidence>
<dbReference type="InterPro" id="IPR004610">
    <property type="entry name" value="RecJ"/>
</dbReference>
<evidence type="ECO:0000259" key="6">
    <source>
        <dbReference type="Pfam" id="PF01368"/>
    </source>
</evidence>
<evidence type="ECO:0000256" key="2">
    <source>
        <dbReference type="ARBA" id="ARBA00019841"/>
    </source>
</evidence>
<dbReference type="Pfam" id="PF17768">
    <property type="entry name" value="RecJ_OB"/>
    <property type="match status" value="1"/>
</dbReference>
<dbReference type="InterPro" id="IPR003156">
    <property type="entry name" value="DHHA1_dom"/>
</dbReference>
<dbReference type="KEGG" id="eaz:JHT90_07825"/>
<dbReference type="Gene3D" id="3.10.310.30">
    <property type="match status" value="1"/>
</dbReference>
<dbReference type="GO" id="GO:0008409">
    <property type="term" value="F:5'-3' exonuclease activity"/>
    <property type="evidence" value="ECO:0007669"/>
    <property type="project" value="InterPro"/>
</dbReference>
<dbReference type="FunFam" id="3.90.1640.30:FF:000001">
    <property type="entry name" value="Single-stranded-DNA-specific exonuclease RecJ"/>
    <property type="match status" value="1"/>
</dbReference>
<evidence type="ECO:0000313" key="10">
    <source>
        <dbReference type="Proteomes" id="UP000595278"/>
    </source>
</evidence>
<keyword evidence="10" id="KW-1185">Reference proteome</keyword>
<dbReference type="GO" id="GO:0006281">
    <property type="term" value="P:DNA repair"/>
    <property type="evidence" value="ECO:0007669"/>
    <property type="project" value="InterPro"/>
</dbReference>
<gene>
    <name evidence="9" type="primary">recJ</name>
    <name evidence="9" type="ORF">JHT90_07825</name>
</gene>
<evidence type="ECO:0000256" key="1">
    <source>
        <dbReference type="ARBA" id="ARBA00005915"/>
    </source>
</evidence>
<feature type="domain" description="DDH" evidence="6">
    <location>
        <begin position="70"/>
        <end position="230"/>
    </location>
</feature>
<keyword evidence="5 9" id="KW-0269">Exonuclease</keyword>
<accession>A0A974ND66</accession>
<dbReference type="RefSeq" id="WP_201090236.1">
    <property type="nucleotide sequence ID" value="NZ_CP067393.1"/>
</dbReference>
<dbReference type="InterPro" id="IPR041122">
    <property type="entry name" value="RecJ_OB"/>
</dbReference>
<feature type="domain" description="DHHA1" evidence="7">
    <location>
        <begin position="356"/>
        <end position="450"/>
    </location>
</feature>
<dbReference type="EMBL" id="CP067393">
    <property type="protein sequence ID" value="QQP84338.1"/>
    <property type="molecule type" value="Genomic_DNA"/>
</dbReference>
<dbReference type="GO" id="GO:0006310">
    <property type="term" value="P:DNA recombination"/>
    <property type="evidence" value="ECO:0007669"/>
    <property type="project" value="InterPro"/>
</dbReference>
<comment type="similarity">
    <text evidence="1">Belongs to the RecJ family.</text>
</comment>